<feature type="active site" description="For sulfotransferase activity" evidence="3">
    <location>
        <position position="131"/>
    </location>
</feature>
<reference evidence="7" key="2">
    <citation type="submission" date="2017-05" db="UniProtKB">
        <authorList>
            <consortium name="EnsemblMetazoa"/>
        </authorList>
    </citation>
    <scope>IDENTIFICATION</scope>
</reference>
<dbReference type="eggNOG" id="KOG3704">
    <property type="taxonomic scope" value="Eukaryota"/>
</dbReference>
<feature type="binding site" evidence="4">
    <location>
        <position position="227"/>
    </location>
    <ligand>
        <name>3'-phosphoadenylyl sulfate</name>
        <dbReference type="ChEBI" id="CHEBI:58339"/>
    </ligand>
</feature>
<reference evidence="8" key="1">
    <citation type="journal article" date="2010" name="Nature">
        <title>The Amphimedon queenslandica genome and the evolution of animal complexity.</title>
        <authorList>
            <person name="Srivastava M."/>
            <person name="Simakov O."/>
            <person name="Chapman J."/>
            <person name="Fahey B."/>
            <person name="Gauthier M.E."/>
            <person name="Mitros T."/>
            <person name="Richards G.S."/>
            <person name="Conaco C."/>
            <person name="Dacre M."/>
            <person name="Hellsten U."/>
            <person name="Larroux C."/>
            <person name="Putnam N.H."/>
            <person name="Stanke M."/>
            <person name="Adamska M."/>
            <person name="Darling A."/>
            <person name="Degnan S.M."/>
            <person name="Oakley T.H."/>
            <person name="Plachetzki D.C."/>
            <person name="Zhai Y."/>
            <person name="Adamski M."/>
            <person name="Calcino A."/>
            <person name="Cummins S.F."/>
            <person name="Goodstein D.M."/>
            <person name="Harris C."/>
            <person name="Jackson D.J."/>
            <person name="Leys S.P."/>
            <person name="Shu S."/>
            <person name="Woodcroft B.J."/>
            <person name="Vervoort M."/>
            <person name="Kosik K.S."/>
            <person name="Manning G."/>
            <person name="Degnan B.M."/>
            <person name="Rokhsar D.S."/>
        </authorList>
    </citation>
    <scope>NUCLEOTIDE SEQUENCE [LARGE SCALE GENOMIC DNA]</scope>
</reference>
<dbReference type="KEGG" id="aqu:105313345"/>
<dbReference type="Pfam" id="PF00685">
    <property type="entry name" value="Sulfotransfer_1"/>
    <property type="match status" value="1"/>
</dbReference>
<proteinExistence type="predicted"/>
<evidence type="ECO:0000256" key="3">
    <source>
        <dbReference type="PIRSR" id="PIRSR637359-1"/>
    </source>
</evidence>
<dbReference type="Proteomes" id="UP000007879">
    <property type="component" value="Unassembled WGS sequence"/>
</dbReference>
<accession>A0A1X7UIL9</accession>
<feature type="transmembrane region" description="Helical" evidence="5">
    <location>
        <begin position="18"/>
        <end position="39"/>
    </location>
</feature>
<dbReference type="SUPFAM" id="SSF52540">
    <property type="entry name" value="P-loop containing nucleoside triphosphate hydrolases"/>
    <property type="match status" value="1"/>
</dbReference>
<keyword evidence="2" id="KW-0325">Glycoprotein</keyword>
<dbReference type="AlphaFoldDB" id="A0A1X7UIL9"/>
<gene>
    <name evidence="7" type="primary">105313345</name>
</gene>
<keyword evidence="1" id="KW-0808">Transferase</keyword>
<evidence type="ECO:0000256" key="2">
    <source>
        <dbReference type="ARBA" id="ARBA00023180"/>
    </source>
</evidence>
<dbReference type="Gene3D" id="3.40.50.300">
    <property type="entry name" value="P-loop containing nucleotide triphosphate hydrolases"/>
    <property type="match status" value="1"/>
</dbReference>
<dbReference type="InParanoid" id="A0A1X7UIL9"/>
<dbReference type="InterPro" id="IPR027417">
    <property type="entry name" value="P-loop_NTPase"/>
</dbReference>
<evidence type="ECO:0000313" key="8">
    <source>
        <dbReference type="Proteomes" id="UP000007879"/>
    </source>
</evidence>
<feature type="binding site" evidence="4">
    <location>
        <position position="219"/>
    </location>
    <ligand>
        <name>3'-phosphoadenylyl sulfate</name>
        <dbReference type="ChEBI" id="CHEBI:58339"/>
    </ligand>
</feature>
<dbReference type="EnsemblMetazoa" id="Aqu2.1.27323_001">
    <property type="protein sequence ID" value="Aqu2.1.27323_001"/>
    <property type="gene ID" value="Aqu2.1.27323"/>
</dbReference>
<evidence type="ECO:0000313" key="7">
    <source>
        <dbReference type="EnsemblMetazoa" id="Aqu2.1.27323_001"/>
    </source>
</evidence>
<dbReference type="PANTHER" id="PTHR10605">
    <property type="entry name" value="HEPARAN SULFATE SULFOTRANSFERASE"/>
    <property type="match status" value="1"/>
</dbReference>
<dbReference type="GO" id="GO:0008146">
    <property type="term" value="F:sulfotransferase activity"/>
    <property type="evidence" value="ECO:0007669"/>
    <property type="project" value="InterPro"/>
</dbReference>
<keyword evidence="5" id="KW-1133">Transmembrane helix</keyword>
<dbReference type="OrthoDB" id="411451at2759"/>
<evidence type="ECO:0000259" key="6">
    <source>
        <dbReference type="Pfam" id="PF00685"/>
    </source>
</evidence>
<dbReference type="STRING" id="400682.A0A1X7UIL9"/>
<keyword evidence="5" id="KW-0472">Membrane</keyword>
<dbReference type="PANTHER" id="PTHR10605:SF56">
    <property type="entry name" value="BIFUNCTIONAL HEPARAN SULFATE N-DEACETYLASE_N-SULFOTRANSFERASE"/>
    <property type="match status" value="1"/>
</dbReference>
<protein>
    <recommendedName>
        <fullName evidence="6">Sulfotransferase domain-containing protein</fullName>
    </recommendedName>
</protein>
<keyword evidence="5" id="KW-0812">Transmembrane</keyword>
<dbReference type="EnsemblMetazoa" id="XM_011406693.1">
    <property type="protein sequence ID" value="XP_011404995.1"/>
    <property type="gene ID" value="LOC105313345"/>
</dbReference>
<dbReference type="InterPro" id="IPR037359">
    <property type="entry name" value="NST/OST"/>
</dbReference>
<organism evidence="7">
    <name type="scientific">Amphimedon queenslandica</name>
    <name type="common">Sponge</name>
    <dbReference type="NCBI Taxonomy" id="400682"/>
    <lineage>
        <taxon>Eukaryota</taxon>
        <taxon>Metazoa</taxon>
        <taxon>Porifera</taxon>
        <taxon>Demospongiae</taxon>
        <taxon>Heteroscleromorpha</taxon>
        <taxon>Haplosclerida</taxon>
        <taxon>Niphatidae</taxon>
        <taxon>Amphimedon</taxon>
    </lineage>
</organism>
<evidence type="ECO:0000256" key="4">
    <source>
        <dbReference type="PIRSR" id="PIRSR637359-2"/>
    </source>
</evidence>
<sequence length="395" mass="45678">MSTVYVRDINSRMARRRLFLITLSLFAAIMIITTFTFYLHDDKLNSQFNDEGSSLKNEGPYKTHGTVLQYATTKGHFTDETLTRYGANLKLNLRHRCPEGSLMMSAKANSYRHGKGKTSKCPKVFIIGTKKGGTTSLYQYLSMHPDFRGIGTNNTKWVGETFYFAQRYGKISLNSYLNLFPKKKMSGDASVDNLLHCKAPFRILKTCGGRDTKVIILLRHPVQRYVSNFMMRVVGRAYKLHSNSSSIHDQLLHDIKLLNKHLGASDKVYPHRASEWNKLLCLFECCQNILYEGLYYVFVMNWLCNFPKENILIINSEEMFWRPAFILKQVLDFVGLKPLSTDSLYEITSHVYNKGVKPFLPQHHMSSDDQELLLSYYSIFNDAIFDLLDWKLNWS</sequence>
<name>A0A1X7UIL9_AMPQE</name>
<evidence type="ECO:0000256" key="5">
    <source>
        <dbReference type="SAM" id="Phobius"/>
    </source>
</evidence>
<dbReference type="InterPro" id="IPR000863">
    <property type="entry name" value="Sulfotransferase_dom"/>
</dbReference>
<feature type="domain" description="Sulfotransferase" evidence="6">
    <location>
        <begin position="122"/>
        <end position="359"/>
    </location>
</feature>
<evidence type="ECO:0000256" key="1">
    <source>
        <dbReference type="ARBA" id="ARBA00022679"/>
    </source>
</evidence>
<keyword evidence="8" id="KW-1185">Reference proteome</keyword>